<name>A0A1I0X7L6_9BACI</name>
<protein>
    <submittedName>
        <fullName evidence="1">Uncharacterized protein</fullName>
    </submittedName>
</protein>
<dbReference type="RefSeq" id="WP_280141243.1">
    <property type="nucleotide sequence ID" value="NZ_FOJW01000004.1"/>
</dbReference>
<dbReference type="EMBL" id="FOJW01000004">
    <property type="protein sequence ID" value="SFA97029.1"/>
    <property type="molecule type" value="Genomic_DNA"/>
</dbReference>
<gene>
    <name evidence="1" type="ORF">SAMN04488072_104227</name>
</gene>
<reference evidence="1 2" key="1">
    <citation type="submission" date="2016-10" db="EMBL/GenBank/DDBJ databases">
        <authorList>
            <person name="de Groot N.N."/>
        </authorList>
    </citation>
    <scope>NUCLEOTIDE SEQUENCE [LARGE SCALE GENOMIC DNA]</scope>
    <source>
        <strain evidence="1 2">CGMCC 1.3702</strain>
    </source>
</reference>
<accession>A0A1I0X7L6</accession>
<sequence>MKQVLMALFFVLIVTFSIVGYTQTYEDTEDIVDKEDRNAVILN</sequence>
<dbReference type="Proteomes" id="UP000198642">
    <property type="component" value="Unassembled WGS sequence"/>
</dbReference>
<proteinExistence type="predicted"/>
<keyword evidence="2" id="KW-1185">Reference proteome</keyword>
<evidence type="ECO:0000313" key="1">
    <source>
        <dbReference type="EMBL" id="SFA97029.1"/>
    </source>
</evidence>
<dbReference type="AlphaFoldDB" id="A0A1I0X7L6"/>
<evidence type="ECO:0000313" key="2">
    <source>
        <dbReference type="Proteomes" id="UP000198642"/>
    </source>
</evidence>
<organism evidence="1 2">
    <name type="scientific">Lentibacillus halodurans</name>
    <dbReference type="NCBI Taxonomy" id="237679"/>
    <lineage>
        <taxon>Bacteria</taxon>
        <taxon>Bacillati</taxon>
        <taxon>Bacillota</taxon>
        <taxon>Bacilli</taxon>
        <taxon>Bacillales</taxon>
        <taxon>Bacillaceae</taxon>
        <taxon>Lentibacillus</taxon>
    </lineage>
</organism>